<dbReference type="PATRIC" id="fig|1267003.4.peg.1207"/>
<organism evidence="1 2">
    <name type="scientific">Levilactobacillus parabrevis ATCC 53295</name>
    <dbReference type="NCBI Taxonomy" id="1267003"/>
    <lineage>
        <taxon>Bacteria</taxon>
        <taxon>Bacillati</taxon>
        <taxon>Bacillota</taxon>
        <taxon>Bacilli</taxon>
        <taxon>Lactobacillales</taxon>
        <taxon>Lactobacillaceae</taxon>
        <taxon>Levilactobacillus</taxon>
    </lineage>
</organism>
<dbReference type="Proteomes" id="UP000051176">
    <property type="component" value="Unassembled WGS sequence"/>
</dbReference>
<evidence type="ECO:0000313" key="2">
    <source>
        <dbReference type="Proteomes" id="UP000051176"/>
    </source>
</evidence>
<dbReference type="eggNOG" id="ENOG50309WV">
    <property type="taxonomic scope" value="Bacteria"/>
</dbReference>
<dbReference type="STRING" id="357278.IV61_GL000052"/>
<dbReference type="AlphaFoldDB" id="A0A0R1GYW8"/>
<proteinExistence type="predicted"/>
<sequence length="240" mass="27098">MILSKFGRIYRQKSKEMGQIMSRPGNYGKSSRLKQLRQIRRRKQQQTSRTIGWDQVEDFLLGRYHLVQGSKLPPIVDATVQRFFSEWLQTALAQGEGQVQWDVTALTATTLQRIGNQVPWQFYGLLAGQALRWQRLLVREGPVVPLATPRQIISPLSEAAWQQLLADQLAVNLLTVSAVSVTVKQRQQLAGSFLVANQLQWPAVAALFAPLGFQVTPGTDQKTTQWLNDLRGLTVGDFHH</sequence>
<reference evidence="1 2" key="1">
    <citation type="journal article" date="2015" name="Genome Announc.">
        <title>Expanding the biotechnology potential of lactobacilli through comparative genomics of 213 strains and associated genera.</title>
        <authorList>
            <person name="Sun Z."/>
            <person name="Harris H.M."/>
            <person name="McCann A."/>
            <person name="Guo C."/>
            <person name="Argimon S."/>
            <person name="Zhang W."/>
            <person name="Yang X."/>
            <person name="Jeffery I.B."/>
            <person name="Cooney J.C."/>
            <person name="Kagawa T.F."/>
            <person name="Liu W."/>
            <person name="Song Y."/>
            <person name="Salvetti E."/>
            <person name="Wrobel A."/>
            <person name="Rasinkangas P."/>
            <person name="Parkhill J."/>
            <person name="Rea M.C."/>
            <person name="O'Sullivan O."/>
            <person name="Ritari J."/>
            <person name="Douillard F.P."/>
            <person name="Paul Ross R."/>
            <person name="Yang R."/>
            <person name="Briner A.E."/>
            <person name="Felis G.E."/>
            <person name="de Vos W.M."/>
            <person name="Barrangou R."/>
            <person name="Klaenhammer T.R."/>
            <person name="Caufield P.W."/>
            <person name="Cui Y."/>
            <person name="Zhang H."/>
            <person name="O'Toole P.W."/>
        </authorList>
    </citation>
    <scope>NUCLEOTIDE SEQUENCE [LARGE SCALE GENOMIC DNA]</scope>
    <source>
        <strain evidence="1 2">ATCC 53295</strain>
    </source>
</reference>
<comment type="caution">
    <text evidence="1">The sequence shown here is derived from an EMBL/GenBank/DDBJ whole genome shotgun (WGS) entry which is preliminary data.</text>
</comment>
<keyword evidence="2" id="KW-1185">Reference proteome</keyword>
<dbReference type="EMBL" id="AZCZ01000003">
    <property type="protein sequence ID" value="KRK39343.1"/>
    <property type="molecule type" value="Genomic_DNA"/>
</dbReference>
<protein>
    <submittedName>
        <fullName evidence="1">Uncharacterized protein</fullName>
    </submittedName>
</protein>
<evidence type="ECO:0000313" key="1">
    <source>
        <dbReference type="EMBL" id="KRK39343.1"/>
    </source>
</evidence>
<gene>
    <name evidence="1" type="ORF">FD07_GL001138</name>
</gene>
<accession>A0A0R1GYW8</accession>
<name>A0A0R1GYW8_9LACO</name>